<evidence type="ECO:0000313" key="2">
    <source>
        <dbReference type="Proteomes" id="UP001211872"/>
    </source>
</evidence>
<gene>
    <name evidence="1" type="ORF">O9Z63_00425</name>
</gene>
<dbReference type="Proteomes" id="UP001211872">
    <property type="component" value="Chromosome"/>
</dbReference>
<name>A0ABY7PNA9_9BACT</name>
<proteinExistence type="predicted"/>
<protein>
    <submittedName>
        <fullName evidence="1">Uncharacterized protein</fullName>
    </submittedName>
</protein>
<organism evidence="1 2">
    <name type="scientific">Hymenobacter yonginensis</name>
    <dbReference type="NCBI Taxonomy" id="748197"/>
    <lineage>
        <taxon>Bacteria</taxon>
        <taxon>Pseudomonadati</taxon>
        <taxon>Bacteroidota</taxon>
        <taxon>Cytophagia</taxon>
        <taxon>Cytophagales</taxon>
        <taxon>Hymenobacteraceae</taxon>
        <taxon>Hymenobacter</taxon>
    </lineage>
</organism>
<reference evidence="1 2" key="1">
    <citation type="journal article" date="2011" name="Int. J. Syst. Evol. Microbiol.">
        <title>Hymenobacter yonginensis sp. nov., isolated from a mesotrophic artificial lake.</title>
        <authorList>
            <person name="Joung Y."/>
            <person name="Cho S.H."/>
            <person name="Kim H."/>
            <person name="Kim S.B."/>
            <person name="Joh K."/>
        </authorList>
    </citation>
    <scope>NUCLEOTIDE SEQUENCE [LARGE SCALE GENOMIC DNA]</scope>
    <source>
        <strain evidence="1 2">KCTC 22745</strain>
    </source>
</reference>
<keyword evidence="2" id="KW-1185">Reference proteome</keyword>
<sequence length="117" mass="13154">MERIPIKVWNRIEMLRQPIAAEASSSAPGFRRWVAIHSNINTCSIIAHPPHLYYITDNEFDTALLAKYAEAGDEDFAIVSSAAYYANDEAQLYDILQQLGVAPTAFNAPWHVEHPLL</sequence>
<evidence type="ECO:0000313" key="1">
    <source>
        <dbReference type="EMBL" id="WBO84722.1"/>
    </source>
</evidence>
<accession>A0ABY7PNA9</accession>
<dbReference type="RefSeq" id="WP_270127268.1">
    <property type="nucleotide sequence ID" value="NZ_CP115396.1"/>
</dbReference>
<dbReference type="EMBL" id="CP115396">
    <property type="protein sequence ID" value="WBO84722.1"/>
    <property type="molecule type" value="Genomic_DNA"/>
</dbReference>